<feature type="transmembrane region" description="Helical" evidence="6">
    <location>
        <begin position="363"/>
        <end position="382"/>
    </location>
</feature>
<evidence type="ECO:0000313" key="7">
    <source>
        <dbReference type="EMBL" id="CDN33005.1"/>
    </source>
</evidence>
<evidence type="ECO:0000256" key="5">
    <source>
        <dbReference type="ARBA" id="ARBA00023136"/>
    </source>
</evidence>
<dbReference type="PANTHER" id="PTHR30250">
    <property type="entry name" value="PST FAMILY PREDICTED COLANIC ACID TRANSPORTER"/>
    <property type="match status" value="1"/>
</dbReference>
<dbReference type="GO" id="GO:0005886">
    <property type="term" value="C:plasma membrane"/>
    <property type="evidence" value="ECO:0007669"/>
    <property type="project" value="UniProtKB-SubCell"/>
</dbReference>
<feature type="transmembrane region" description="Helical" evidence="6">
    <location>
        <begin position="425"/>
        <end position="444"/>
    </location>
</feature>
<evidence type="ECO:0000256" key="6">
    <source>
        <dbReference type="SAM" id="Phobius"/>
    </source>
</evidence>
<feature type="transmembrane region" description="Helical" evidence="6">
    <location>
        <begin position="450"/>
        <end position="473"/>
    </location>
</feature>
<evidence type="ECO:0000256" key="4">
    <source>
        <dbReference type="ARBA" id="ARBA00022989"/>
    </source>
</evidence>
<evidence type="ECO:0000256" key="3">
    <source>
        <dbReference type="ARBA" id="ARBA00022692"/>
    </source>
</evidence>
<dbReference type="EMBL" id="HG934468">
    <property type="protein sequence ID" value="CDN33005.1"/>
    <property type="molecule type" value="Genomic_DNA"/>
</dbReference>
<organism evidence="7 8">
    <name type="scientific">Mucinivorans hirudinis</name>
    <dbReference type="NCBI Taxonomy" id="1433126"/>
    <lineage>
        <taxon>Bacteria</taxon>
        <taxon>Pseudomonadati</taxon>
        <taxon>Bacteroidota</taxon>
        <taxon>Bacteroidia</taxon>
        <taxon>Bacteroidales</taxon>
        <taxon>Rikenellaceae</taxon>
        <taxon>Mucinivorans</taxon>
    </lineage>
</organism>
<feature type="transmembrane region" description="Helical" evidence="6">
    <location>
        <begin position="299"/>
        <end position="319"/>
    </location>
</feature>
<feature type="transmembrane region" description="Helical" evidence="6">
    <location>
        <begin position="388"/>
        <end position="404"/>
    </location>
</feature>
<proteinExistence type="predicted"/>
<accession>A0A060RBL1</accession>
<evidence type="ECO:0000256" key="2">
    <source>
        <dbReference type="ARBA" id="ARBA00022475"/>
    </source>
</evidence>
<keyword evidence="8" id="KW-1185">Reference proteome</keyword>
<feature type="transmembrane region" description="Helical" evidence="6">
    <location>
        <begin position="145"/>
        <end position="167"/>
    </location>
</feature>
<keyword evidence="2" id="KW-1003">Cell membrane</keyword>
<name>A0A060RBL1_9BACT</name>
<evidence type="ECO:0000313" key="8">
    <source>
        <dbReference type="Proteomes" id="UP000027616"/>
    </source>
</evidence>
<dbReference type="Proteomes" id="UP000027616">
    <property type="component" value="Chromosome I"/>
</dbReference>
<keyword evidence="5 6" id="KW-0472">Membrane</keyword>
<dbReference type="HOGENOM" id="CLU_040798_1_0_10"/>
<keyword evidence="4 6" id="KW-1133">Transmembrane helix</keyword>
<dbReference type="InterPro" id="IPR050833">
    <property type="entry name" value="Poly_Biosynth_Transport"/>
</dbReference>
<protein>
    <submittedName>
        <fullName evidence="7">Putative flippase</fullName>
    </submittedName>
</protein>
<sequence>MLYARQLFSLVVSLFTAGIVLRELGVEDYGVYNVVGGVVALFGFLQSSMATGTQRFMNVEMGRGNLDGMQKVFSTSLTIHIAIAVVIFILAQTLGLWLVNYGLVIPHERMFAANVVYQFSVIGAMLTITQTPYSAAIIAHEKMGVYGYLGIAQTLMGLIILYLLVKIRMDKLILYSMLVFAVGTIFVVLYRIYCVRKFAECRFRKPDDRALYREMLGFSGWNLFGGLVSVANNQGQNVLLNLFFGTVINAARGVAVSLNNAVQQFVSNFMVATNPQITKCYVAQDYSALITLVFRSAKFSFFLLLILASPVLIQTQYILELWLKTPPEFASIFAQLTIINTLIVCVSSPLMTVAQASGKLKRYIGGLVPLTLLNLPLSYLFLKLGYSPMVVYVINITIDFIAYFRRLYLVSTFTPISFWGFTKSVFVRCWLIFVVALLPQFLLIRLFEQSVLLLVTSSLASVAISCSVIFALGMTRDERIFIMNAVMSKMKRR</sequence>
<evidence type="ECO:0000256" key="1">
    <source>
        <dbReference type="ARBA" id="ARBA00004651"/>
    </source>
</evidence>
<gene>
    <name evidence="7" type="ORF">BN938_2940</name>
</gene>
<feature type="transmembrane region" description="Helical" evidence="6">
    <location>
        <begin position="72"/>
        <end position="99"/>
    </location>
</feature>
<dbReference type="KEGG" id="rbc:BN938_2940"/>
<reference evidence="7 8" key="1">
    <citation type="journal article" date="2015" name="Genome Announc.">
        <title>Complete Genome Sequence of the Novel Leech Symbiont Mucinivorans hirudinis M3T.</title>
        <authorList>
            <person name="Nelson M.C."/>
            <person name="Bomar L."/>
            <person name="Graf J."/>
        </authorList>
    </citation>
    <scope>NUCLEOTIDE SEQUENCE [LARGE SCALE GENOMIC DNA]</scope>
    <source>
        <strain evidence="8">M3</strain>
    </source>
</reference>
<feature type="transmembrane region" description="Helical" evidence="6">
    <location>
        <begin position="173"/>
        <end position="194"/>
    </location>
</feature>
<dbReference type="STRING" id="1433126.BN938_2940"/>
<keyword evidence="3 6" id="KW-0812">Transmembrane</keyword>
<comment type="subcellular location">
    <subcellularLocation>
        <location evidence="1">Cell membrane</location>
        <topology evidence="1">Multi-pass membrane protein</topology>
    </subcellularLocation>
</comment>
<dbReference type="PATRIC" id="fig|1433126.3.peg.2910"/>
<dbReference type="PANTHER" id="PTHR30250:SF26">
    <property type="entry name" value="PSMA PROTEIN"/>
    <property type="match status" value="1"/>
</dbReference>
<dbReference type="AlphaFoldDB" id="A0A060RBL1"/>
<feature type="transmembrane region" description="Helical" evidence="6">
    <location>
        <begin position="111"/>
        <end position="133"/>
    </location>
</feature>
<feature type="transmembrane region" description="Helical" evidence="6">
    <location>
        <begin position="331"/>
        <end position="351"/>
    </location>
</feature>
<dbReference type="eggNOG" id="COG0534">
    <property type="taxonomic scope" value="Bacteria"/>
</dbReference>
<feature type="transmembrane region" description="Helical" evidence="6">
    <location>
        <begin position="32"/>
        <end position="51"/>
    </location>
</feature>